<feature type="compositionally biased region" description="Low complexity" evidence="1">
    <location>
        <begin position="477"/>
        <end position="486"/>
    </location>
</feature>
<keyword evidence="2" id="KW-0472">Membrane</keyword>
<reference evidence="4 5" key="2">
    <citation type="submission" date="2024-05" db="EMBL/GenBank/DDBJ databases">
        <authorList>
            <person name="Chen Y."/>
            <person name="Shah S."/>
            <person name="Dougan E. K."/>
            <person name="Thang M."/>
            <person name="Chan C."/>
        </authorList>
    </citation>
    <scope>NUCLEOTIDE SEQUENCE [LARGE SCALE GENOMIC DNA]</scope>
</reference>
<dbReference type="EMBL" id="CAMXCT030000794">
    <property type="protein sequence ID" value="CAL4770664.1"/>
    <property type="molecule type" value="Genomic_DNA"/>
</dbReference>
<feature type="region of interest" description="Disordered" evidence="1">
    <location>
        <begin position="596"/>
        <end position="672"/>
    </location>
</feature>
<feature type="transmembrane region" description="Helical" evidence="2">
    <location>
        <begin position="130"/>
        <end position="153"/>
    </location>
</feature>
<evidence type="ECO:0000313" key="4">
    <source>
        <dbReference type="EMBL" id="CAL4770664.1"/>
    </source>
</evidence>
<name>A0A9P1C250_9DINO</name>
<keyword evidence="2" id="KW-0812">Transmembrane</keyword>
<evidence type="ECO:0000256" key="2">
    <source>
        <dbReference type="SAM" id="Phobius"/>
    </source>
</evidence>
<dbReference type="Proteomes" id="UP001152797">
    <property type="component" value="Unassembled WGS sequence"/>
</dbReference>
<organism evidence="3">
    <name type="scientific">Cladocopium goreaui</name>
    <dbReference type="NCBI Taxonomy" id="2562237"/>
    <lineage>
        <taxon>Eukaryota</taxon>
        <taxon>Sar</taxon>
        <taxon>Alveolata</taxon>
        <taxon>Dinophyceae</taxon>
        <taxon>Suessiales</taxon>
        <taxon>Symbiodiniaceae</taxon>
        <taxon>Cladocopium</taxon>
    </lineage>
</organism>
<dbReference type="EMBL" id="CAMXCT010000794">
    <property type="protein sequence ID" value="CAI3983352.1"/>
    <property type="molecule type" value="Genomic_DNA"/>
</dbReference>
<evidence type="ECO:0000313" key="5">
    <source>
        <dbReference type="Proteomes" id="UP001152797"/>
    </source>
</evidence>
<feature type="compositionally biased region" description="Acidic residues" evidence="1">
    <location>
        <begin position="661"/>
        <end position="670"/>
    </location>
</feature>
<feature type="compositionally biased region" description="Polar residues" evidence="1">
    <location>
        <begin position="363"/>
        <end position="376"/>
    </location>
</feature>
<evidence type="ECO:0000313" key="3">
    <source>
        <dbReference type="EMBL" id="CAI3983352.1"/>
    </source>
</evidence>
<dbReference type="OrthoDB" id="437163at2759"/>
<feature type="transmembrane region" description="Helical" evidence="2">
    <location>
        <begin position="37"/>
        <end position="57"/>
    </location>
</feature>
<accession>A0A9P1C250</accession>
<feature type="compositionally biased region" description="Polar residues" evidence="1">
    <location>
        <begin position="627"/>
        <end position="637"/>
    </location>
</feature>
<keyword evidence="2" id="KW-1133">Transmembrane helix</keyword>
<feature type="compositionally biased region" description="Acidic residues" evidence="1">
    <location>
        <begin position="600"/>
        <end position="613"/>
    </location>
</feature>
<sequence>MYNREYSITGGIAHLLSGARNPGTVVAFPYQRLPQVALSFVAVNTVTVLVVASHLWWARSSGYQKYADIVSLMKERRDLSTRRAQLMAEKASFKLFNIICKIYLQFSLLLNTFSALVMTNSCGAGEELHLLLTQLGLAIALYAAGVAVAMDLVPLTPKNCDQIALWAHCLLLISLWCPSSDVDFLMMGGGRSLLRALTSLLFVGSLRKALAANLVLSLGSIWSLTKAAQALQGGTWSCHVLSAAFSEISCAVQLMFLVLVVRRLVDEWLELKLENLDISGKSHARRNLLSVLVDADITLDSNLRICAPSNKAQHLLAPDLQTSLEGLKFHHLVAEADRSKLREFLNRAGYAAASSETADLRSESSTSMQGGGNPASSMSIQMGETGRLLQIFHASIPVAEGEEMKKQPRHLVGIQEQFSAQEFSETTESNNLYMDPTTDAEQVYLSTQNLAAQQQSFEGRQRRPPSTGSRGSRDSRGSASSASSLRSSVAGLPEISSISFIFNGYSEGLSIVEATLRFDTFRGEKSSEPARLPEMRHWIRSRHWDQFRNWVQMETQRCCAGHADEVKSFEGPLEFYYPGQPDMTLVAGSVNVMGIQNDWSDNEDDEEEDEEPEESKPRHPIKILKRSLTQDSAQESQPKVCEAPSGGSTDSMGVNASSAATEEEEEEALEEVPFQHPLLDQEAEAEVDALLVEVECKAFSQYRRLNSKPRKSKRYGHLCRNRPLEPSLLAVKSHGFFASHGFLPEIHGFLGFPMGF</sequence>
<dbReference type="AlphaFoldDB" id="A0A9P1C250"/>
<feature type="transmembrane region" description="Helical" evidence="2">
    <location>
        <begin position="95"/>
        <end position="118"/>
    </location>
</feature>
<gene>
    <name evidence="3" type="ORF">C1SCF055_LOCUS10970</name>
</gene>
<protein>
    <submittedName>
        <fullName evidence="4">Choline transporter-like protein 2</fullName>
    </submittedName>
</protein>
<comment type="caution">
    <text evidence="3">The sequence shown here is derived from an EMBL/GenBank/DDBJ whole genome shotgun (WGS) entry which is preliminary data.</text>
</comment>
<feature type="region of interest" description="Disordered" evidence="1">
    <location>
        <begin position="355"/>
        <end position="376"/>
    </location>
</feature>
<proteinExistence type="predicted"/>
<reference evidence="3" key="1">
    <citation type="submission" date="2022-10" db="EMBL/GenBank/DDBJ databases">
        <authorList>
            <person name="Chen Y."/>
            <person name="Dougan E. K."/>
            <person name="Chan C."/>
            <person name="Rhodes N."/>
            <person name="Thang M."/>
        </authorList>
    </citation>
    <scope>NUCLEOTIDE SEQUENCE</scope>
</reference>
<keyword evidence="5" id="KW-1185">Reference proteome</keyword>
<evidence type="ECO:0000256" key="1">
    <source>
        <dbReference type="SAM" id="MobiDB-lite"/>
    </source>
</evidence>
<feature type="region of interest" description="Disordered" evidence="1">
    <location>
        <begin position="452"/>
        <end position="486"/>
    </location>
</feature>
<dbReference type="EMBL" id="CAMXCT020000794">
    <property type="protein sequence ID" value="CAL1136727.1"/>
    <property type="molecule type" value="Genomic_DNA"/>
</dbReference>
<feature type="compositionally biased region" description="Polar residues" evidence="1">
    <location>
        <begin position="646"/>
        <end position="655"/>
    </location>
</feature>